<reference evidence="5" key="1">
    <citation type="submission" date="2020-12" db="EMBL/GenBank/DDBJ databases">
        <authorList>
            <person name="Iha C."/>
        </authorList>
    </citation>
    <scope>NUCLEOTIDE SEQUENCE</scope>
</reference>
<evidence type="ECO:0000256" key="3">
    <source>
        <dbReference type="SAM" id="MobiDB-lite"/>
    </source>
</evidence>
<gene>
    <name evidence="5" type="ORF">OSTQU699_LOCUS3478</name>
</gene>
<dbReference type="OrthoDB" id="10673413at2759"/>
<dbReference type="InterPro" id="IPR008978">
    <property type="entry name" value="HSP20-like_chaperone"/>
</dbReference>
<evidence type="ECO:0000256" key="1">
    <source>
        <dbReference type="PROSITE-ProRule" id="PRU00285"/>
    </source>
</evidence>
<feature type="compositionally biased region" description="Low complexity" evidence="3">
    <location>
        <begin position="310"/>
        <end position="339"/>
    </location>
</feature>
<sequence>MHCWVQGQRRRGCGQWGPCRGPWAGRGRWGPWGWPPHAGWRPQCGPRHHGRDGGGRFRWPLAGRDPGDPNADGLVDLEDWGAEYRLVRWVPDVRADQIRVQVEGRFVVVRTECDEPERRFEWQARVPEGVEEGAIHAEVSEGGVLTVILPKAEDPVRVIPVTEVRGPSGNAQRGVEVEDAANAGNAENGGWVVEERGGEYRLSRDVGPVEAEGVVAEVVDGRVAVSVPGVGGGAGVRAAWGMPPDVDHGAVSADVEDGTLTVVLPKAGAAAREAGSGAAEPQQGRGEHQGSASQAEVDAVGQKVGSLQIPDSAAPAEPSAPLLPADTEPRAQGAAVGPQAPQPPGSPSGDMTDWVDVMEEDASKAEGQKD</sequence>
<feature type="domain" description="SHSP" evidence="4">
    <location>
        <begin position="65"/>
        <end position="167"/>
    </location>
</feature>
<evidence type="ECO:0000313" key="5">
    <source>
        <dbReference type="EMBL" id="CAD7698117.1"/>
    </source>
</evidence>
<feature type="region of interest" description="Disordered" evidence="3">
    <location>
        <begin position="271"/>
        <end position="370"/>
    </location>
</feature>
<dbReference type="SUPFAM" id="SSF49764">
    <property type="entry name" value="HSP20-like chaperones"/>
    <property type="match status" value="2"/>
</dbReference>
<comment type="similarity">
    <text evidence="1 2">Belongs to the small heat shock protein (HSP20) family.</text>
</comment>
<dbReference type="Proteomes" id="UP000708148">
    <property type="component" value="Unassembled WGS sequence"/>
</dbReference>
<proteinExistence type="inferred from homology"/>
<evidence type="ECO:0000259" key="4">
    <source>
        <dbReference type="PROSITE" id="PS01031"/>
    </source>
</evidence>
<dbReference type="EMBL" id="CAJHUC010000764">
    <property type="protein sequence ID" value="CAD7698117.1"/>
    <property type="molecule type" value="Genomic_DNA"/>
</dbReference>
<accession>A0A8S1IT24</accession>
<comment type="caution">
    <text evidence="5">The sequence shown here is derived from an EMBL/GenBank/DDBJ whole genome shotgun (WGS) entry which is preliminary data.</text>
</comment>
<keyword evidence="6" id="KW-1185">Reference proteome</keyword>
<feature type="compositionally biased region" description="Basic and acidic residues" evidence="3">
    <location>
        <begin position="361"/>
        <end position="370"/>
    </location>
</feature>
<dbReference type="Gene3D" id="2.60.40.790">
    <property type="match status" value="1"/>
</dbReference>
<dbReference type="Pfam" id="PF00011">
    <property type="entry name" value="HSP20"/>
    <property type="match status" value="1"/>
</dbReference>
<dbReference type="PROSITE" id="PS01031">
    <property type="entry name" value="SHSP"/>
    <property type="match status" value="1"/>
</dbReference>
<dbReference type="AlphaFoldDB" id="A0A8S1IT24"/>
<dbReference type="InterPro" id="IPR002068">
    <property type="entry name" value="A-crystallin/Hsp20_dom"/>
</dbReference>
<protein>
    <recommendedName>
        <fullName evidence="4">SHSP domain-containing protein</fullName>
    </recommendedName>
</protein>
<name>A0A8S1IT24_9CHLO</name>
<evidence type="ECO:0000313" key="6">
    <source>
        <dbReference type="Proteomes" id="UP000708148"/>
    </source>
</evidence>
<organism evidence="5 6">
    <name type="scientific">Ostreobium quekettii</name>
    <dbReference type="NCBI Taxonomy" id="121088"/>
    <lineage>
        <taxon>Eukaryota</taxon>
        <taxon>Viridiplantae</taxon>
        <taxon>Chlorophyta</taxon>
        <taxon>core chlorophytes</taxon>
        <taxon>Ulvophyceae</taxon>
        <taxon>TCBD clade</taxon>
        <taxon>Bryopsidales</taxon>
        <taxon>Ostreobineae</taxon>
        <taxon>Ostreobiaceae</taxon>
        <taxon>Ostreobium</taxon>
    </lineage>
</organism>
<dbReference type="CDD" id="cd06464">
    <property type="entry name" value="ACD_sHsps-like"/>
    <property type="match status" value="2"/>
</dbReference>
<evidence type="ECO:0000256" key="2">
    <source>
        <dbReference type="RuleBase" id="RU003616"/>
    </source>
</evidence>